<sequence length="520" mass="58095">MASALEQFVNSVRQLSAQGQMTQLCELINKSGELLAKNLSHLDTVLGALDVQEHSLGVLAVLFVKFSMPSVPDFETLFSQVQLFISTCNGEHIRYATDTFAGLCHQLTNALVERKQPLRGIGVLKQAIDKMQMNTNQLTSVHADLCQLCLLAKCFKPALPYLDVDMVDICKENGAYEAKHFLCYYYYGGMVYTGLKNFERALYFYEQAIATPAMAVSHIMLEAYKKYILVSLILLGKVQQLPKYTSQIVGRFIKPLSNAYHELAQVYSTNNPSELRTLVTKHSETFTRDNNMGLVKQCLSSLYKKNIQRLTKTFLTLSLQDMASRVQLSGPQEAEKYVLHMIEDGEIFASINQKDGMVSFHDNPEKYNNPAMLHNIDQEMLRCIELDERLRAMDQEITVNPQFVQKVTGAPSLTEWAGRGRVASSIRSVSLCPEAILGRLTETYSLGTFPDSRLEVCLGMRVGVLDLPTPHTGWRPRGRRCPGAGGKPLARADKRTASFPPSQSMGSQEDDSGNKPSSYS</sequence>
<dbReference type="Pfam" id="PF21215">
    <property type="entry name" value="CSN3-like_C"/>
    <property type="match status" value="1"/>
</dbReference>
<evidence type="ECO:0000259" key="9">
    <source>
        <dbReference type="PROSITE" id="PS50250"/>
    </source>
</evidence>
<keyword evidence="11" id="KW-1185">Reference proteome</keyword>
<reference evidence="10" key="3">
    <citation type="submission" date="2025-09" db="UniProtKB">
        <authorList>
            <consortium name="Ensembl"/>
        </authorList>
    </citation>
    <scope>IDENTIFICATION</scope>
</reference>
<proteinExistence type="inferred from homology"/>
<dbReference type="GO" id="GO:0005829">
    <property type="term" value="C:cytosol"/>
    <property type="evidence" value="ECO:0007669"/>
    <property type="project" value="Ensembl"/>
</dbReference>
<dbReference type="GO" id="GO:0008180">
    <property type="term" value="C:COP9 signalosome"/>
    <property type="evidence" value="ECO:0007669"/>
    <property type="project" value="UniProtKB-KW"/>
</dbReference>
<dbReference type="Pfam" id="PF22788">
    <property type="entry name" value="COP9_hel_rpt"/>
    <property type="match status" value="1"/>
</dbReference>
<evidence type="ECO:0000256" key="8">
    <source>
        <dbReference type="SAM" id="MobiDB-lite"/>
    </source>
</evidence>
<dbReference type="PANTHER" id="PTHR10758:SF1">
    <property type="entry name" value="COP9 SIGNALOSOME COMPLEX SUBUNIT 3"/>
    <property type="match status" value="1"/>
</dbReference>
<feature type="domain" description="PCI" evidence="9">
    <location>
        <begin position="197"/>
        <end position="365"/>
    </location>
</feature>
<dbReference type="FunFam" id="1.10.10.10:FF:000354">
    <property type="entry name" value="COP9 signalosome complex subunit 3"/>
    <property type="match status" value="1"/>
</dbReference>
<dbReference type="GO" id="GO:0048471">
    <property type="term" value="C:perinuclear region of cytoplasm"/>
    <property type="evidence" value="ECO:0007669"/>
    <property type="project" value="Ensembl"/>
</dbReference>
<reference evidence="10" key="2">
    <citation type="submission" date="2025-08" db="UniProtKB">
        <authorList>
            <consortium name="Ensembl"/>
        </authorList>
    </citation>
    <scope>IDENTIFICATION</scope>
</reference>
<dbReference type="CTD" id="8533"/>
<dbReference type="GO" id="GO:0000338">
    <property type="term" value="P:protein deneddylation"/>
    <property type="evidence" value="ECO:0007669"/>
    <property type="project" value="Ensembl"/>
</dbReference>
<dbReference type="InterPro" id="IPR048621">
    <property type="entry name" value="CSN3_C"/>
</dbReference>
<dbReference type="GO" id="GO:0001701">
    <property type="term" value="P:in utero embryonic development"/>
    <property type="evidence" value="ECO:0007669"/>
    <property type="project" value="Ensembl"/>
</dbReference>
<dbReference type="SUPFAM" id="SSF46785">
    <property type="entry name" value="Winged helix' DNA-binding domain"/>
    <property type="match status" value="1"/>
</dbReference>
<dbReference type="Proteomes" id="UP000694554">
    <property type="component" value="Chromosome 20"/>
</dbReference>
<dbReference type="PROSITE" id="PS50250">
    <property type="entry name" value="PCI"/>
    <property type="match status" value="1"/>
</dbReference>
<evidence type="ECO:0000256" key="1">
    <source>
        <dbReference type="ARBA" id="ARBA00004123"/>
    </source>
</evidence>
<evidence type="ECO:0000256" key="7">
    <source>
        <dbReference type="ARBA" id="ARBA00023242"/>
    </source>
</evidence>
<dbReference type="InterPro" id="IPR036390">
    <property type="entry name" value="WH_DNA-bd_sf"/>
</dbReference>
<dbReference type="InterPro" id="IPR000717">
    <property type="entry name" value="PCI_dom"/>
</dbReference>
<dbReference type="GeneTree" id="ENSGT00940000153653"/>
<comment type="similarity">
    <text evidence="3">Belongs to the CSN3 family.</text>
</comment>
<protein>
    <recommendedName>
        <fullName evidence="4">COP9 signalosome complex subunit 3</fullName>
    </recommendedName>
</protein>
<evidence type="ECO:0000256" key="4">
    <source>
        <dbReference type="ARBA" id="ARBA00014878"/>
    </source>
</evidence>
<dbReference type="GO" id="GO:0005654">
    <property type="term" value="C:nucleoplasm"/>
    <property type="evidence" value="ECO:0007669"/>
    <property type="project" value="Ensembl"/>
</dbReference>
<evidence type="ECO:0000256" key="3">
    <source>
        <dbReference type="ARBA" id="ARBA00007084"/>
    </source>
</evidence>
<gene>
    <name evidence="10" type="primary">COPS3</name>
</gene>
<dbReference type="PANTHER" id="PTHR10758">
    <property type="entry name" value="26S PROTEASOME NON-ATPASE REGULATORY SUBUNIT 3/COP9 SIGNALOSOME COMPLEX SUBUNIT 3"/>
    <property type="match status" value="1"/>
</dbReference>
<feature type="region of interest" description="Disordered" evidence="8">
    <location>
        <begin position="468"/>
        <end position="520"/>
    </location>
</feature>
<dbReference type="GO" id="GO:0006511">
    <property type="term" value="P:ubiquitin-dependent protein catabolic process"/>
    <property type="evidence" value="ECO:0007669"/>
    <property type="project" value="TreeGrafter"/>
</dbReference>
<dbReference type="InterPro" id="IPR055089">
    <property type="entry name" value="COP9_N"/>
</dbReference>
<comment type="subcellular location">
    <subcellularLocation>
        <location evidence="2">Cytoplasm</location>
    </subcellularLocation>
    <subcellularLocation>
        <location evidence="1">Nucleus</location>
    </subcellularLocation>
</comment>
<keyword evidence="6" id="KW-0736">Signalosome</keyword>
<keyword evidence="7" id="KW-0539">Nucleus</keyword>
<evidence type="ECO:0000256" key="5">
    <source>
        <dbReference type="ARBA" id="ARBA00022490"/>
    </source>
</evidence>
<dbReference type="KEGG" id="psiu:116745804"/>
<evidence type="ECO:0000313" key="11">
    <source>
        <dbReference type="Proteomes" id="UP000694554"/>
    </source>
</evidence>
<dbReference type="FunFam" id="1.25.40.570:FF:000008">
    <property type="entry name" value="COP9 signalosome complex subunit 3"/>
    <property type="match status" value="1"/>
</dbReference>
<keyword evidence="5" id="KW-0963">Cytoplasm</keyword>
<organism evidence="10 11">
    <name type="scientific">Phocoena sinus</name>
    <name type="common">Vaquita</name>
    <dbReference type="NCBI Taxonomy" id="42100"/>
    <lineage>
        <taxon>Eukaryota</taxon>
        <taxon>Metazoa</taxon>
        <taxon>Chordata</taxon>
        <taxon>Craniata</taxon>
        <taxon>Vertebrata</taxon>
        <taxon>Euteleostomi</taxon>
        <taxon>Mammalia</taxon>
        <taxon>Eutheria</taxon>
        <taxon>Laurasiatheria</taxon>
        <taxon>Artiodactyla</taxon>
        <taxon>Whippomorpha</taxon>
        <taxon>Cetacea</taxon>
        <taxon>Odontoceti</taxon>
        <taxon>Phocoenidae</taxon>
        <taxon>Phocoena</taxon>
    </lineage>
</organism>
<accession>A0A8C9C1Z5</accession>
<evidence type="ECO:0000256" key="2">
    <source>
        <dbReference type="ARBA" id="ARBA00004496"/>
    </source>
</evidence>
<evidence type="ECO:0000256" key="6">
    <source>
        <dbReference type="ARBA" id="ARBA00022790"/>
    </source>
</evidence>
<dbReference type="GO" id="GO:0043516">
    <property type="term" value="P:regulation of DNA damage response, signal transduction by p53 class mediator"/>
    <property type="evidence" value="ECO:0007669"/>
    <property type="project" value="Ensembl"/>
</dbReference>
<dbReference type="RefSeq" id="XP_032472740.1">
    <property type="nucleotide sequence ID" value="XM_032616849.1"/>
</dbReference>
<dbReference type="AlphaFoldDB" id="A0A8C9C1Z5"/>
<dbReference type="Pfam" id="PF01399">
    <property type="entry name" value="PCI"/>
    <property type="match status" value="1"/>
</dbReference>
<dbReference type="GeneID" id="116745804"/>
<dbReference type="Gene3D" id="1.25.40.570">
    <property type="match status" value="1"/>
</dbReference>
<dbReference type="Ensembl" id="ENSPSNT00000016837.1">
    <property type="protein sequence ID" value="ENSPSNP00000014914.1"/>
    <property type="gene ID" value="ENSPSNG00000010904.1"/>
</dbReference>
<dbReference type="InterPro" id="IPR050756">
    <property type="entry name" value="CSN3"/>
</dbReference>
<evidence type="ECO:0000313" key="10">
    <source>
        <dbReference type="Ensembl" id="ENSPSNP00000014914.1"/>
    </source>
</evidence>
<reference evidence="10" key="1">
    <citation type="submission" date="2019-08" db="EMBL/GenBank/DDBJ databases">
        <title>Phocoena sinus (Vaquita) genome, mPhoSin1, primary haplotype.</title>
        <authorList>
            <person name="Morin P."/>
            <person name="Mountcastle J."/>
            <person name="Fungtammasan C."/>
            <person name="Rhie A."/>
            <person name="Rojas-Bracho L."/>
            <person name="Smith C.R."/>
            <person name="Taylor B.L."/>
            <person name="Gulland F.M.D."/>
            <person name="Musser W."/>
            <person name="Houck M."/>
            <person name="Haase B."/>
            <person name="Paez S."/>
            <person name="Howe K."/>
            <person name="Torrance J."/>
            <person name="Formenti G."/>
            <person name="Phillippy A."/>
            <person name="Ryder O."/>
            <person name="Jarvis E.D."/>
            <person name="Fedrigo O."/>
        </authorList>
    </citation>
    <scope>NUCLEOTIDE SEQUENCE [LARGE SCALE GENOMIC DNA]</scope>
</reference>
<dbReference type="SMART" id="SM00088">
    <property type="entry name" value="PINT"/>
    <property type="match status" value="1"/>
</dbReference>
<name>A0A8C9C1Z5_PHOSS</name>